<dbReference type="Pfam" id="PF13302">
    <property type="entry name" value="Acetyltransf_3"/>
    <property type="match status" value="1"/>
</dbReference>
<gene>
    <name evidence="2" type="ORF">H9X80_00330</name>
</gene>
<dbReference type="Proteomes" id="UP000712527">
    <property type="component" value="Unassembled WGS sequence"/>
</dbReference>
<evidence type="ECO:0000259" key="1">
    <source>
        <dbReference type="PROSITE" id="PS51186"/>
    </source>
</evidence>
<evidence type="ECO:0000313" key="3">
    <source>
        <dbReference type="Proteomes" id="UP000712527"/>
    </source>
</evidence>
<evidence type="ECO:0000313" key="2">
    <source>
        <dbReference type="EMBL" id="MBM6774007.1"/>
    </source>
</evidence>
<protein>
    <submittedName>
        <fullName evidence="2">GNAT family N-acetyltransferase</fullName>
    </submittedName>
</protein>
<accession>A0ABS2EZF2</accession>
<dbReference type="InterPro" id="IPR016181">
    <property type="entry name" value="Acyl_CoA_acyltransferase"/>
</dbReference>
<keyword evidence="3" id="KW-1185">Reference proteome</keyword>
<name>A0ABS2EZF2_9ACTN</name>
<dbReference type="PROSITE" id="PS51186">
    <property type="entry name" value="GNAT"/>
    <property type="match status" value="1"/>
</dbReference>
<dbReference type="SUPFAM" id="SSF55729">
    <property type="entry name" value="Acyl-CoA N-acyltransferases (Nat)"/>
    <property type="match status" value="1"/>
</dbReference>
<dbReference type="InterPro" id="IPR000182">
    <property type="entry name" value="GNAT_dom"/>
</dbReference>
<feature type="domain" description="N-acetyltransferase" evidence="1">
    <location>
        <begin position="32"/>
        <end position="160"/>
    </location>
</feature>
<dbReference type="RefSeq" id="WP_204792356.1">
    <property type="nucleotide sequence ID" value="NZ_JACSNQ010000001.1"/>
</dbReference>
<proteinExistence type="predicted"/>
<sequence length="160" mass="18775">MTPRVLDIGFDLRLVRLDEPPAEALSWYQDPETLWMVDGKREPYTAELLRQMYDWLAEHGELWYIEVRDERAADGWRPVGDVTLWPDDLPIVIGEKDMRGRHVGRRVVEALCERARALGWDEVRVGEIYDWNVASQRCFAAAGFSPYERTERGARWRRAL</sequence>
<dbReference type="Gene3D" id="3.40.630.30">
    <property type="match status" value="1"/>
</dbReference>
<dbReference type="EMBL" id="JACSNQ010000001">
    <property type="protein sequence ID" value="MBM6774007.1"/>
    <property type="molecule type" value="Genomic_DNA"/>
</dbReference>
<reference evidence="2 3" key="1">
    <citation type="journal article" date="2021" name="Sci. Rep.">
        <title>The distribution of antibiotic resistance genes in chicken gut microbiota commensals.</title>
        <authorList>
            <person name="Juricova H."/>
            <person name="Matiasovicova J."/>
            <person name="Kubasova T."/>
            <person name="Cejkova D."/>
            <person name="Rychlik I."/>
        </authorList>
    </citation>
    <scope>NUCLEOTIDE SEQUENCE [LARGE SCALE GENOMIC DNA]</scope>
    <source>
        <strain evidence="2 3">An794</strain>
    </source>
</reference>
<comment type="caution">
    <text evidence="2">The sequence shown here is derived from an EMBL/GenBank/DDBJ whole genome shotgun (WGS) entry which is preliminary data.</text>
</comment>
<organism evidence="2 3">
    <name type="scientific">Olsenella profusa</name>
    <dbReference type="NCBI Taxonomy" id="138595"/>
    <lineage>
        <taxon>Bacteria</taxon>
        <taxon>Bacillati</taxon>
        <taxon>Actinomycetota</taxon>
        <taxon>Coriobacteriia</taxon>
        <taxon>Coriobacteriales</taxon>
        <taxon>Atopobiaceae</taxon>
        <taxon>Olsenella</taxon>
    </lineage>
</organism>